<dbReference type="AlphaFoldDB" id="A0A0P0X4Q8"/>
<reference evidence="5" key="1">
    <citation type="journal article" date="2005" name="Nature">
        <title>The map-based sequence of the rice genome.</title>
        <authorList>
            <consortium name="International rice genome sequencing project (IRGSP)"/>
            <person name="Matsumoto T."/>
            <person name="Wu J."/>
            <person name="Kanamori H."/>
            <person name="Katayose Y."/>
            <person name="Fujisawa M."/>
            <person name="Namiki N."/>
            <person name="Mizuno H."/>
            <person name="Yamamoto K."/>
            <person name="Antonio B.A."/>
            <person name="Baba T."/>
            <person name="Sakata K."/>
            <person name="Nagamura Y."/>
            <person name="Aoki H."/>
            <person name="Arikawa K."/>
            <person name="Arita K."/>
            <person name="Bito T."/>
            <person name="Chiden Y."/>
            <person name="Fujitsuka N."/>
            <person name="Fukunaka R."/>
            <person name="Hamada M."/>
            <person name="Harada C."/>
            <person name="Hayashi A."/>
            <person name="Hijishita S."/>
            <person name="Honda M."/>
            <person name="Hosokawa S."/>
            <person name="Ichikawa Y."/>
            <person name="Idonuma A."/>
            <person name="Iijima M."/>
            <person name="Ikeda M."/>
            <person name="Ikeno M."/>
            <person name="Ito K."/>
            <person name="Ito S."/>
            <person name="Ito T."/>
            <person name="Ito Y."/>
            <person name="Ito Y."/>
            <person name="Iwabuchi A."/>
            <person name="Kamiya K."/>
            <person name="Karasawa W."/>
            <person name="Kurita K."/>
            <person name="Katagiri S."/>
            <person name="Kikuta A."/>
            <person name="Kobayashi H."/>
            <person name="Kobayashi N."/>
            <person name="Machita K."/>
            <person name="Maehara T."/>
            <person name="Masukawa M."/>
            <person name="Mizubayashi T."/>
            <person name="Mukai Y."/>
            <person name="Nagasaki H."/>
            <person name="Nagata Y."/>
            <person name="Naito S."/>
            <person name="Nakashima M."/>
            <person name="Nakama Y."/>
            <person name="Nakamichi Y."/>
            <person name="Nakamura M."/>
            <person name="Meguro A."/>
            <person name="Negishi M."/>
            <person name="Ohta I."/>
            <person name="Ohta T."/>
            <person name="Okamoto M."/>
            <person name="Ono N."/>
            <person name="Saji S."/>
            <person name="Sakaguchi M."/>
            <person name="Sakai K."/>
            <person name="Shibata M."/>
            <person name="Shimokawa T."/>
            <person name="Song J."/>
            <person name="Takazaki Y."/>
            <person name="Terasawa K."/>
            <person name="Tsugane M."/>
            <person name="Tsuji K."/>
            <person name="Ueda S."/>
            <person name="Waki K."/>
            <person name="Yamagata H."/>
            <person name="Yamamoto M."/>
            <person name="Yamamoto S."/>
            <person name="Yamane H."/>
            <person name="Yoshiki S."/>
            <person name="Yoshihara R."/>
            <person name="Yukawa K."/>
            <person name="Zhong H."/>
            <person name="Yano M."/>
            <person name="Yuan Q."/>
            <person name="Ouyang S."/>
            <person name="Liu J."/>
            <person name="Jones K.M."/>
            <person name="Gansberger K."/>
            <person name="Moffat K."/>
            <person name="Hill J."/>
            <person name="Bera J."/>
            <person name="Fadrosh D."/>
            <person name="Jin S."/>
            <person name="Johri S."/>
            <person name="Kim M."/>
            <person name="Overton L."/>
            <person name="Reardon M."/>
            <person name="Tsitrin T."/>
            <person name="Vuong H."/>
            <person name="Weaver B."/>
            <person name="Ciecko A."/>
            <person name="Tallon L."/>
            <person name="Jackson J."/>
            <person name="Pai G."/>
            <person name="Aken S.V."/>
            <person name="Utterback T."/>
            <person name="Reidmuller S."/>
            <person name="Feldblyum T."/>
            <person name="Hsiao J."/>
            <person name="Zismann V."/>
            <person name="Iobst S."/>
            <person name="de Vazeille A.R."/>
            <person name="Buell C.R."/>
            <person name="Ying K."/>
            <person name="Li Y."/>
            <person name="Lu T."/>
            <person name="Huang Y."/>
            <person name="Zhao Q."/>
            <person name="Feng Q."/>
            <person name="Zhang L."/>
            <person name="Zhu J."/>
            <person name="Weng Q."/>
            <person name="Mu J."/>
            <person name="Lu Y."/>
            <person name="Fan D."/>
            <person name="Liu Y."/>
            <person name="Guan J."/>
            <person name="Zhang Y."/>
            <person name="Yu S."/>
            <person name="Liu X."/>
            <person name="Zhang Y."/>
            <person name="Hong G."/>
            <person name="Han B."/>
            <person name="Choisne N."/>
            <person name="Demange N."/>
            <person name="Orjeda G."/>
            <person name="Samain S."/>
            <person name="Cattolico L."/>
            <person name="Pelletier E."/>
            <person name="Couloux A."/>
            <person name="Segurens B."/>
            <person name="Wincker P."/>
            <person name="D'Hont A."/>
            <person name="Scarpelli C."/>
            <person name="Weissenbach J."/>
            <person name="Salanoubat M."/>
            <person name="Quetier F."/>
            <person name="Yu Y."/>
            <person name="Kim H.R."/>
            <person name="Rambo T."/>
            <person name="Currie J."/>
            <person name="Collura K."/>
            <person name="Luo M."/>
            <person name="Yang T."/>
            <person name="Ammiraju J.S.S."/>
            <person name="Engler F."/>
            <person name="Soderlund C."/>
            <person name="Wing R.A."/>
            <person name="Palmer L.E."/>
            <person name="de la Bastide M."/>
            <person name="Spiegel L."/>
            <person name="Nascimento L."/>
            <person name="Zutavern T."/>
            <person name="O'Shaughnessy A."/>
            <person name="Dike S."/>
            <person name="Dedhia N."/>
            <person name="Preston R."/>
            <person name="Balija V."/>
            <person name="McCombie W.R."/>
            <person name="Chow T."/>
            <person name="Chen H."/>
            <person name="Chung M."/>
            <person name="Chen C."/>
            <person name="Shaw J."/>
            <person name="Wu H."/>
            <person name="Hsiao K."/>
            <person name="Chao Y."/>
            <person name="Chu M."/>
            <person name="Cheng C."/>
            <person name="Hour A."/>
            <person name="Lee P."/>
            <person name="Lin S."/>
            <person name="Lin Y."/>
            <person name="Liou J."/>
            <person name="Liu S."/>
            <person name="Hsing Y."/>
            <person name="Raghuvanshi S."/>
            <person name="Mohanty A."/>
            <person name="Bharti A.K."/>
            <person name="Gaur A."/>
            <person name="Gupta V."/>
            <person name="Kumar D."/>
            <person name="Ravi V."/>
            <person name="Vij S."/>
            <person name="Kapur A."/>
            <person name="Khurana P."/>
            <person name="Khurana P."/>
            <person name="Khurana J.P."/>
            <person name="Tyagi A.K."/>
            <person name="Gaikwad K."/>
            <person name="Singh A."/>
            <person name="Dalal V."/>
            <person name="Srivastava S."/>
            <person name="Dixit A."/>
            <person name="Pal A.K."/>
            <person name="Ghazi I.A."/>
            <person name="Yadav M."/>
            <person name="Pandit A."/>
            <person name="Bhargava A."/>
            <person name="Sureshbabu K."/>
            <person name="Batra K."/>
            <person name="Sharma T.R."/>
            <person name="Mohapatra T."/>
            <person name="Singh N.K."/>
            <person name="Messing J."/>
            <person name="Nelson A.B."/>
            <person name="Fuks G."/>
            <person name="Kavchok S."/>
            <person name="Keizer G."/>
            <person name="Linton E."/>
            <person name="Llaca V."/>
            <person name="Song R."/>
            <person name="Tanyolac B."/>
            <person name="Young S."/>
            <person name="Ho-Il K."/>
            <person name="Hahn J.H."/>
            <person name="Sangsakoo G."/>
            <person name="Vanavichit A."/>
            <person name="de Mattos Luiz.A.T."/>
            <person name="Zimmer P.D."/>
            <person name="Malone G."/>
            <person name="Dellagostin O."/>
            <person name="de Oliveira A.C."/>
            <person name="Bevan M."/>
            <person name="Bancroft I."/>
            <person name="Minx P."/>
            <person name="Cordum H."/>
            <person name="Wilson R."/>
            <person name="Cheng Z."/>
            <person name="Jin W."/>
            <person name="Jiang J."/>
            <person name="Leong S.A."/>
            <person name="Iwama H."/>
            <person name="Gojobori T."/>
            <person name="Itoh T."/>
            <person name="Niimura Y."/>
            <person name="Fujii Y."/>
            <person name="Habara T."/>
            <person name="Sakai H."/>
            <person name="Sato Y."/>
            <person name="Wilson G."/>
            <person name="Kumar K."/>
            <person name="McCouch S."/>
            <person name="Juretic N."/>
            <person name="Hoen D."/>
            <person name="Wright S."/>
            <person name="Bruskiewich R."/>
            <person name="Bureau T."/>
            <person name="Miyao A."/>
            <person name="Hirochika H."/>
            <person name="Nishikawa T."/>
            <person name="Kadowaki K."/>
            <person name="Sugiura M."/>
            <person name="Burr B."/>
            <person name="Sasaki T."/>
        </authorList>
    </citation>
    <scope>NUCLEOTIDE SEQUENCE [LARGE SCALE GENOMIC DNA]</scope>
    <source>
        <strain evidence="5">cv. Nipponbare</strain>
    </source>
</reference>
<dbReference type="Proteomes" id="UP000059680">
    <property type="component" value="Chromosome 7"/>
</dbReference>
<reference evidence="4 5" key="3">
    <citation type="journal article" date="2013" name="Rice">
        <title>Improvement of the Oryza sativa Nipponbare reference genome using next generation sequence and optical map data.</title>
        <authorList>
            <person name="Kawahara Y."/>
            <person name="de la Bastide M."/>
            <person name="Hamilton J.P."/>
            <person name="Kanamori H."/>
            <person name="McCombie W.R."/>
            <person name="Ouyang S."/>
            <person name="Schwartz D.C."/>
            <person name="Tanaka T."/>
            <person name="Wu J."/>
            <person name="Zhou S."/>
            <person name="Childs K.L."/>
            <person name="Davidson R.M."/>
            <person name="Lin H."/>
            <person name="Quesada-Ocampo L."/>
            <person name="Vaillancourt B."/>
            <person name="Sakai H."/>
            <person name="Lee S.S."/>
            <person name="Kim J."/>
            <person name="Numa H."/>
            <person name="Itoh T."/>
            <person name="Buell C.R."/>
            <person name="Matsumoto T."/>
        </authorList>
    </citation>
    <scope>NUCLEOTIDE SEQUENCE [LARGE SCALE GENOMIC DNA]</scope>
    <source>
        <strain evidence="5">cv. Nipponbare</strain>
    </source>
</reference>
<dbReference type="Gramene" id="Os07t0271600-00">
    <property type="protein sequence ID" value="Os07t0271600-00"/>
    <property type="gene ID" value="Os07g0271600"/>
</dbReference>
<evidence type="ECO:0000259" key="3">
    <source>
        <dbReference type="Pfam" id="PF01778"/>
    </source>
</evidence>
<gene>
    <name evidence="4" type="ordered locus">Os07g0271600</name>
    <name evidence="4" type="ORF">OSNPB_070271600</name>
</gene>
<dbReference type="eggNOG" id="KOG3064">
    <property type="taxonomic scope" value="Eukaryota"/>
</dbReference>
<sequence length="195" mass="22287">MSDDVIWHCIRHNHCSFMAKITTGIFCRNPYNATGICNRSSCPLANSRYATIRDHDGYPKGIEGTSLRRELKERLCGDDGMIYSYPFKVLDMEKGDVDPEEDEEEEVEEYVEGDYMDDMEDMEDFEGLPGGDYGEMNEDDLSDERIAKKPKVLGSDLRSNIGKKSKKPTEVELDEDIIYGYQAKDVNVSCAKHWL</sequence>
<evidence type="ECO:0000256" key="1">
    <source>
        <dbReference type="ARBA" id="ARBA00004123"/>
    </source>
</evidence>
<dbReference type="InParanoid" id="A0A0P0X4Q8"/>
<dbReference type="EMBL" id="AP014963">
    <property type="protein sequence ID" value="BAT00942.1"/>
    <property type="molecule type" value="Genomic_DNA"/>
</dbReference>
<feature type="domain" description="Ribosomal eL28/Mak16" evidence="3">
    <location>
        <begin position="5"/>
        <end position="57"/>
    </location>
</feature>
<dbReference type="Pfam" id="PF01778">
    <property type="entry name" value="Ribosomal_L28e"/>
    <property type="match status" value="1"/>
</dbReference>
<dbReference type="STRING" id="39947.A0A0P0X4Q8"/>
<dbReference type="Gene3D" id="3.30.390.110">
    <property type="match status" value="1"/>
</dbReference>
<keyword evidence="2" id="KW-0539">Nucleus</keyword>
<keyword evidence="5" id="KW-1185">Reference proteome</keyword>
<proteinExistence type="predicted"/>
<dbReference type="InterPro" id="IPR029004">
    <property type="entry name" value="Ribosomal_eL28/Mak16"/>
</dbReference>
<reference evidence="4 5" key="2">
    <citation type="journal article" date="2013" name="Plant Cell Physiol.">
        <title>Rice Annotation Project Database (RAP-DB): an integrative and interactive database for rice genomics.</title>
        <authorList>
            <person name="Sakai H."/>
            <person name="Lee S.S."/>
            <person name="Tanaka T."/>
            <person name="Numa H."/>
            <person name="Kim J."/>
            <person name="Kawahara Y."/>
            <person name="Wakimoto H."/>
            <person name="Yang C.C."/>
            <person name="Iwamoto M."/>
            <person name="Abe T."/>
            <person name="Yamada Y."/>
            <person name="Muto A."/>
            <person name="Inokuchi H."/>
            <person name="Ikemura T."/>
            <person name="Matsumoto T."/>
            <person name="Sasaki T."/>
            <person name="Itoh T."/>
        </authorList>
    </citation>
    <scope>NUCLEOTIDE SEQUENCE [LARGE SCALE GENOMIC DNA]</scope>
    <source>
        <strain evidence="5">cv. Nipponbare</strain>
    </source>
</reference>
<accession>A0A0P0X4Q8</accession>
<dbReference type="OMA" id="WRYKAKP"/>
<name>A0A0P0X4Q8_ORYSJ</name>
<evidence type="ECO:0000313" key="4">
    <source>
        <dbReference type="EMBL" id="BAT00942.1"/>
    </source>
</evidence>
<dbReference type="SMR" id="A0A0P0X4Q8"/>
<protein>
    <submittedName>
        <fullName evidence="4">Os07g0271600 protein</fullName>
    </submittedName>
</protein>
<dbReference type="PANTHER" id="PTHR23405">
    <property type="entry name" value="MAINTENANCE OF KILLER 16 MAK16 PROTEIN-RELATED"/>
    <property type="match status" value="1"/>
</dbReference>
<dbReference type="GO" id="GO:0005634">
    <property type="term" value="C:nucleus"/>
    <property type="evidence" value="ECO:0007669"/>
    <property type="project" value="UniProtKB-SubCell"/>
</dbReference>
<evidence type="ECO:0000256" key="2">
    <source>
        <dbReference type="ARBA" id="ARBA00023242"/>
    </source>
</evidence>
<organism evidence="4 5">
    <name type="scientific">Oryza sativa subsp. japonica</name>
    <name type="common">Rice</name>
    <dbReference type="NCBI Taxonomy" id="39947"/>
    <lineage>
        <taxon>Eukaryota</taxon>
        <taxon>Viridiplantae</taxon>
        <taxon>Streptophyta</taxon>
        <taxon>Embryophyta</taxon>
        <taxon>Tracheophyta</taxon>
        <taxon>Spermatophyta</taxon>
        <taxon>Magnoliopsida</taxon>
        <taxon>Liliopsida</taxon>
        <taxon>Poales</taxon>
        <taxon>Poaceae</taxon>
        <taxon>BOP clade</taxon>
        <taxon>Oryzoideae</taxon>
        <taxon>Oryzeae</taxon>
        <taxon>Oryzinae</taxon>
        <taxon>Oryza</taxon>
        <taxon>Oryza sativa</taxon>
    </lineage>
</organism>
<evidence type="ECO:0000313" key="5">
    <source>
        <dbReference type="Proteomes" id="UP000059680"/>
    </source>
</evidence>
<dbReference type="PANTHER" id="PTHR23405:SF4">
    <property type="entry name" value="PROTEIN MAK16 HOMOLOG"/>
    <property type="match status" value="1"/>
</dbReference>
<dbReference type="PaxDb" id="39947-A0A0P0X4Q8"/>
<comment type="subcellular location">
    <subcellularLocation>
        <location evidence="1">Nucleus</location>
    </subcellularLocation>
</comment>